<proteinExistence type="predicted"/>
<sequence>MLETTKVLENEIDEIVNMFIESTVRSGSPVLGEVARYRMFEGHQTAILREDGDKEEEELHLISGETSVPAKTLLYGSLEEILGCFLPVAKSLAADQSKLLFELIDRTTEKTGNVINGKKRPFSPDLVLEMLDKIEIEFDANGKPRMPTLVVGETMAARAKEVIEASDNPEFIEKFNKIKKKEGGMACSRI</sequence>
<reference evidence="1 2" key="1">
    <citation type="submission" date="2019-06" db="EMBL/GenBank/DDBJ databases">
        <title>Martelella lutilitoris sp. nov., isolated from a tidal mudflat.</title>
        <authorList>
            <person name="Kim Y.-J."/>
        </authorList>
    </citation>
    <scope>NUCLEOTIDE SEQUENCE [LARGE SCALE GENOMIC DNA]</scope>
    <source>
        <strain evidence="1 2">GH2-6</strain>
    </source>
</reference>
<name>A0A5C4JPC7_9HYPH</name>
<dbReference type="OrthoDB" id="7867973at2"/>
<dbReference type="AlphaFoldDB" id="A0A5C4JPC7"/>
<protein>
    <submittedName>
        <fullName evidence="1">Uncharacterized protein</fullName>
    </submittedName>
</protein>
<dbReference type="Proteomes" id="UP000307874">
    <property type="component" value="Unassembled WGS sequence"/>
</dbReference>
<dbReference type="RefSeq" id="WP_138748980.1">
    <property type="nucleotide sequence ID" value="NZ_VCLB01000007.1"/>
</dbReference>
<organism evidence="1 2">
    <name type="scientific">Martelella lutilitoris</name>
    <dbReference type="NCBI Taxonomy" id="2583532"/>
    <lineage>
        <taxon>Bacteria</taxon>
        <taxon>Pseudomonadati</taxon>
        <taxon>Pseudomonadota</taxon>
        <taxon>Alphaproteobacteria</taxon>
        <taxon>Hyphomicrobiales</taxon>
        <taxon>Aurantimonadaceae</taxon>
        <taxon>Martelella</taxon>
    </lineage>
</organism>
<evidence type="ECO:0000313" key="2">
    <source>
        <dbReference type="Proteomes" id="UP000307874"/>
    </source>
</evidence>
<evidence type="ECO:0000313" key="1">
    <source>
        <dbReference type="EMBL" id="TNB47147.1"/>
    </source>
</evidence>
<dbReference type="EMBL" id="VCLB01000007">
    <property type="protein sequence ID" value="TNB47147.1"/>
    <property type="molecule type" value="Genomic_DNA"/>
</dbReference>
<accession>A0A5C4JPC7</accession>
<comment type="caution">
    <text evidence="1">The sequence shown here is derived from an EMBL/GenBank/DDBJ whole genome shotgun (WGS) entry which is preliminary data.</text>
</comment>
<gene>
    <name evidence="1" type="ORF">FF124_13275</name>
</gene>
<keyword evidence="2" id="KW-1185">Reference proteome</keyword>